<name>A0AAD4FTR5_9GAMM</name>
<comment type="caution">
    <text evidence="1">The sequence shown here is derived from an EMBL/GenBank/DDBJ whole genome shotgun (WGS) entry which is preliminary data.</text>
</comment>
<dbReference type="Proteomes" id="UP000016487">
    <property type="component" value="Unassembled WGS sequence"/>
</dbReference>
<evidence type="ECO:0000313" key="2">
    <source>
        <dbReference type="Proteomes" id="UP000016487"/>
    </source>
</evidence>
<dbReference type="EMBL" id="AHBZ03000012">
    <property type="protein sequence ID" value="KAF7775272.1"/>
    <property type="molecule type" value="Genomic_DNA"/>
</dbReference>
<gene>
    <name evidence="1" type="ORF">PCIT_a1429</name>
</gene>
<dbReference type="AlphaFoldDB" id="A0AAD4FTR5"/>
<proteinExistence type="predicted"/>
<evidence type="ECO:0000313" key="1">
    <source>
        <dbReference type="EMBL" id="KAF7775272.1"/>
    </source>
</evidence>
<sequence>MPNDTEISTFHKIPIANKSNQNDFLLYLKSEPTGSIQNTFNSHGFAINKEHKGSVPLLAF</sequence>
<reference evidence="1" key="2">
    <citation type="submission" date="2015-03" db="EMBL/GenBank/DDBJ databases">
        <title>Genome sequence of Pseudoalteromonas citrea.</title>
        <authorList>
            <person name="Xie B.-B."/>
            <person name="Rong J.-C."/>
            <person name="Qin Q.-L."/>
            <person name="Zhang Y.-Z."/>
        </authorList>
    </citation>
    <scope>NUCLEOTIDE SEQUENCE</scope>
    <source>
        <strain evidence="1">DSM 8771</strain>
    </source>
</reference>
<protein>
    <submittedName>
        <fullName evidence="1">Uncharacterized protein</fullName>
    </submittedName>
</protein>
<accession>A0AAD4FTR5</accession>
<organism evidence="1 2">
    <name type="scientific">Pseudoalteromonas citrea</name>
    <dbReference type="NCBI Taxonomy" id="43655"/>
    <lineage>
        <taxon>Bacteria</taxon>
        <taxon>Pseudomonadati</taxon>
        <taxon>Pseudomonadota</taxon>
        <taxon>Gammaproteobacteria</taxon>
        <taxon>Alteromonadales</taxon>
        <taxon>Pseudoalteromonadaceae</taxon>
        <taxon>Pseudoalteromonas</taxon>
    </lineage>
</organism>
<reference evidence="1" key="1">
    <citation type="journal article" date="2012" name="J. Bacteriol.">
        <title>Genome sequences of type strains of seven species of the marine bacterium Pseudoalteromonas.</title>
        <authorList>
            <person name="Xie B.B."/>
            <person name="Shu Y.L."/>
            <person name="Qin Q.L."/>
            <person name="Rong J.C."/>
            <person name="Zhang X.Y."/>
            <person name="Chen X.L."/>
            <person name="Shi M."/>
            <person name="He H.L."/>
            <person name="Zhou B.C."/>
            <person name="Zhang Y.Z."/>
        </authorList>
    </citation>
    <scope>NUCLEOTIDE SEQUENCE</scope>
    <source>
        <strain evidence="1">DSM 8771</strain>
    </source>
</reference>